<evidence type="ECO:0000313" key="5">
    <source>
        <dbReference type="Proteomes" id="UP000270094"/>
    </source>
</evidence>
<dbReference type="Pfam" id="PF16499">
    <property type="entry name" value="Melibiase_2"/>
    <property type="match status" value="1"/>
</dbReference>
<name>A0A3P7JTZ0_STRVU</name>
<dbReference type="InterPro" id="IPR002241">
    <property type="entry name" value="Glyco_hydro_27"/>
</dbReference>
<evidence type="ECO:0000256" key="2">
    <source>
        <dbReference type="ARBA" id="ARBA00022801"/>
    </source>
</evidence>
<dbReference type="GO" id="GO:0004553">
    <property type="term" value="F:hydrolase activity, hydrolyzing O-glycosyl compounds"/>
    <property type="evidence" value="ECO:0007669"/>
    <property type="project" value="InterPro"/>
</dbReference>
<protein>
    <submittedName>
        <fullName evidence="4">Uncharacterized protein</fullName>
    </submittedName>
</protein>
<dbReference type="AlphaFoldDB" id="A0A3P7JTZ0"/>
<keyword evidence="3" id="KW-0326">Glycosidase</keyword>
<evidence type="ECO:0000256" key="1">
    <source>
        <dbReference type="ARBA" id="ARBA00009743"/>
    </source>
</evidence>
<dbReference type="OrthoDB" id="5795902at2759"/>
<proteinExistence type="inferred from homology"/>
<dbReference type="Gene3D" id="3.20.20.70">
    <property type="entry name" value="Aldolase class I"/>
    <property type="match status" value="1"/>
</dbReference>
<gene>
    <name evidence="4" type="ORF">SVUK_LOCUS17282</name>
</gene>
<comment type="similarity">
    <text evidence="1">Belongs to the glycosyl hydrolase 27 family.</text>
</comment>
<evidence type="ECO:0000256" key="3">
    <source>
        <dbReference type="ARBA" id="ARBA00023295"/>
    </source>
</evidence>
<evidence type="ECO:0000313" key="4">
    <source>
        <dbReference type="EMBL" id="VDM82284.1"/>
    </source>
</evidence>
<dbReference type="Proteomes" id="UP000270094">
    <property type="component" value="Unassembled WGS sequence"/>
</dbReference>
<keyword evidence="2" id="KW-0378">Hydrolase</keyword>
<accession>A0A3P7JTZ0</accession>
<dbReference type="InterPro" id="IPR013785">
    <property type="entry name" value="Aldolase_TIM"/>
</dbReference>
<sequence>MPRTDRSSDKGSALDNGLARTPPMGWMSWTAFKCEMNCTAYPNACINEQLYQQMADRLGESM</sequence>
<dbReference type="InterPro" id="IPR017853">
    <property type="entry name" value="GH"/>
</dbReference>
<organism evidence="4 5">
    <name type="scientific">Strongylus vulgaris</name>
    <name type="common">Blood worm</name>
    <dbReference type="NCBI Taxonomy" id="40348"/>
    <lineage>
        <taxon>Eukaryota</taxon>
        <taxon>Metazoa</taxon>
        <taxon>Ecdysozoa</taxon>
        <taxon>Nematoda</taxon>
        <taxon>Chromadorea</taxon>
        <taxon>Rhabditida</taxon>
        <taxon>Rhabditina</taxon>
        <taxon>Rhabditomorpha</taxon>
        <taxon>Strongyloidea</taxon>
        <taxon>Strongylidae</taxon>
        <taxon>Strongylus</taxon>
    </lineage>
</organism>
<dbReference type="SUPFAM" id="SSF51445">
    <property type="entry name" value="(Trans)glycosidases"/>
    <property type="match status" value="1"/>
</dbReference>
<keyword evidence="5" id="KW-1185">Reference proteome</keyword>
<reference evidence="4 5" key="1">
    <citation type="submission" date="2018-11" db="EMBL/GenBank/DDBJ databases">
        <authorList>
            <consortium name="Pathogen Informatics"/>
        </authorList>
    </citation>
    <scope>NUCLEOTIDE SEQUENCE [LARGE SCALE GENOMIC DNA]</scope>
</reference>
<dbReference type="EMBL" id="UYYB01116894">
    <property type="protein sequence ID" value="VDM82284.1"/>
    <property type="molecule type" value="Genomic_DNA"/>
</dbReference>
<dbReference type="GO" id="GO:0005975">
    <property type="term" value="P:carbohydrate metabolic process"/>
    <property type="evidence" value="ECO:0007669"/>
    <property type="project" value="InterPro"/>
</dbReference>